<feature type="region of interest" description="Disordered" evidence="9">
    <location>
        <begin position="216"/>
        <end position="247"/>
    </location>
</feature>
<dbReference type="PANTHER" id="PTHR19879:SF6">
    <property type="entry name" value="TAF5-LIKE RNA POLYMERASE II P300_CBP-ASSOCIATED FACTOR-ASSOCIATED FACTOR 65 KDA SUBUNIT 5L"/>
    <property type="match status" value="1"/>
</dbReference>
<evidence type="ECO:0000313" key="12">
    <source>
        <dbReference type="Proteomes" id="UP001591681"/>
    </source>
</evidence>
<protein>
    <recommendedName>
        <fullName evidence="10">TFIID subunit TAF5 NTD2 domain-containing protein</fullName>
    </recommendedName>
</protein>
<feature type="compositionally biased region" description="Basic and acidic residues" evidence="9">
    <location>
        <begin position="231"/>
        <end position="240"/>
    </location>
</feature>
<feature type="repeat" description="WD" evidence="8">
    <location>
        <begin position="485"/>
        <end position="526"/>
    </location>
</feature>
<evidence type="ECO:0000256" key="3">
    <source>
        <dbReference type="ARBA" id="ARBA00022574"/>
    </source>
</evidence>
<dbReference type="InterPro" id="IPR019775">
    <property type="entry name" value="WD40_repeat_CS"/>
</dbReference>
<evidence type="ECO:0000256" key="9">
    <source>
        <dbReference type="SAM" id="MobiDB-lite"/>
    </source>
</evidence>
<evidence type="ECO:0000256" key="8">
    <source>
        <dbReference type="PROSITE-ProRule" id="PRU00221"/>
    </source>
</evidence>
<evidence type="ECO:0000256" key="6">
    <source>
        <dbReference type="ARBA" id="ARBA00023163"/>
    </source>
</evidence>
<dbReference type="InterPro" id="IPR020472">
    <property type="entry name" value="WD40_PAC1"/>
</dbReference>
<feature type="repeat" description="WD" evidence="8">
    <location>
        <begin position="375"/>
        <end position="394"/>
    </location>
</feature>
<comment type="subcellular location">
    <subcellularLocation>
        <location evidence="1">Nucleus</location>
    </subcellularLocation>
</comment>
<dbReference type="AlphaFoldDB" id="A0ABD1JJN0"/>
<dbReference type="InterPro" id="IPR015943">
    <property type="entry name" value="WD40/YVTN_repeat-like_dom_sf"/>
</dbReference>
<comment type="similarity">
    <text evidence="2">Belongs to the WD repeat TAF5 family.</text>
</comment>
<dbReference type="PROSITE" id="PS50294">
    <property type="entry name" value="WD_REPEATS_REGION"/>
    <property type="match status" value="4"/>
</dbReference>
<evidence type="ECO:0000259" key="10">
    <source>
        <dbReference type="Pfam" id="PF04494"/>
    </source>
</evidence>
<keyword evidence="12" id="KW-1185">Reference proteome</keyword>
<keyword evidence="4" id="KW-0677">Repeat</keyword>
<dbReference type="InterPro" id="IPR036322">
    <property type="entry name" value="WD40_repeat_dom_sf"/>
</dbReference>
<organism evidence="11 12">
    <name type="scientific">Coilia grayii</name>
    <name type="common">Gray's grenadier anchovy</name>
    <dbReference type="NCBI Taxonomy" id="363190"/>
    <lineage>
        <taxon>Eukaryota</taxon>
        <taxon>Metazoa</taxon>
        <taxon>Chordata</taxon>
        <taxon>Craniata</taxon>
        <taxon>Vertebrata</taxon>
        <taxon>Euteleostomi</taxon>
        <taxon>Actinopterygii</taxon>
        <taxon>Neopterygii</taxon>
        <taxon>Teleostei</taxon>
        <taxon>Clupei</taxon>
        <taxon>Clupeiformes</taxon>
        <taxon>Clupeoidei</taxon>
        <taxon>Engraulidae</taxon>
        <taxon>Coilinae</taxon>
        <taxon>Coilia</taxon>
    </lineage>
</organism>
<feature type="compositionally biased region" description="Polar residues" evidence="9">
    <location>
        <begin position="216"/>
        <end position="228"/>
    </location>
</feature>
<dbReference type="SUPFAM" id="SSF160897">
    <property type="entry name" value="Taf5 N-terminal domain-like"/>
    <property type="match status" value="1"/>
</dbReference>
<evidence type="ECO:0000256" key="1">
    <source>
        <dbReference type="ARBA" id="ARBA00004123"/>
    </source>
</evidence>
<dbReference type="PANTHER" id="PTHR19879">
    <property type="entry name" value="TRANSCRIPTION INITIATION FACTOR TFIID"/>
    <property type="match status" value="1"/>
</dbReference>
<dbReference type="EMBL" id="JBHFQA010000015">
    <property type="protein sequence ID" value="KAL2086580.1"/>
    <property type="molecule type" value="Genomic_DNA"/>
</dbReference>
<sequence>MKRVRTEQIQYAVTQYLKRRQYVDSEGNLKIAKLSQTAEEMAANLTVQTESSCANIVSAAPVQADPHQYETQFSRLRTFLLEASSEVPWGQEVSRLLYPLFLYLHLDMARCGLRAAADAFYSRFHALFTQDADQRATVDMLRGVLTAQDVASHPKLCALLEHKYVVHLSDAAHSYLLRYLQSDDHGALCRVLSTHLQLEVTPTPRTHYQLYGNSAANHTATSNTSGSTPDKGGDVSEETGRSGLPQNEAALEALQESIRRVREGPPSLTTVCFYAFQHTERQLNAAEVSADSRLLAAAFDTSAVKLWSLRARKLKAGPHRADVSHIHLACDLLEEEDDEDASGSEMRTLRGHCGSVYRAAFLTEGRSQGRGQGQGQALLSCSEDTTVRLWDLSSFTCAALYRGHAYPVWDVSVSPCGLYFASASQDRTARLWTPSRAHPLRLYAGHLADVDCVRFHPNSGYLATGSADKTVRLWSAQQGATVRLFTGHRGPVLALAFSPDGRYLASGGEDQRLKLWDLASGGLLKDLRGHADSITGLSFSPDSSLVASSSLDNSVRVWDIRNSHSSSGGGGGGGTGGGGGGGGVTGGTGGGSGAATNAAAAAAADGSSSELVGLYTGNTSSIVNVQFMACNLLMVTGTAQEKQEL</sequence>
<evidence type="ECO:0000256" key="7">
    <source>
        <dbReference type="ARBA" id="ARBA00023242"/>
    </source>
</evidence>
<reference evidence="11 12" key="1">
    <citation type="submission" date="2024-09" db="EMBL/GenBank/DDBJ databases">
        <title>A chromosome-level genome assembly of Gray's grenadier anchovy, Coilia grayii.</title>
        <authorList>
            <person name="Fu Z."/>
        </authorList>
    </citation>
    <scope>NUCLEOTIDE SEQUENCE [LARGE SCALE GENOMIC DNA]</scope>
    <source>
        <strain evidence="11">G4</strain>
        <tissue evidence="11">Muscle</tissue>
    </source>
</reference>
<feature type="compositionally biased region" description="Gly residues" evidence="9">
    <location>
        <begin position="567"/>
        <end position="585"/>
    </location>
</feature>
<keyword evidence="7" id="KW-0539">Nucleus</keyword>
<dbReference type="CDD" id="cd00200">
    <property type="entry name" value="WD40"/>
    <property type="match status" value="1"/>
</dbReference>
<dbReference type="Gene3D" id="1.25.40.500">
    <property type="entry name" value="TFIID subunit TAF5, NTD2 domain"/>
    <property type="match status" value="1"/>
</dbReference>
<dbReference type="SUPFAM" id="SSF50978">
    <property type="entry name" value="WD40 repeat-like"/>
    <property type="match status" value="1"/>
</dbReference>
<dbReference type="InterPro" id="IPR001680">
    <property type="entry name" value="WD40_rpt"/>
</dbReference>
<dbReference type="SMART" id="SM00320">
    <property type="entry name" value="WD40"/>
    <property type="match status" value="6"/>
</dbReference>
<accession>A0ABD1JJN0</accession>
<dbReference type="GO" id="GO:0010468">
    <property type="term" value="P:regulation of gene expression"/>
    <property type="evidence" value="ECO:0007669"/>
    <property type="project" value="UniProtKB-ARBA"/>
</dbReference>
<keyword evidence="5" id="KW-0805">Transcription regulation</keyword>
<dbReference type="Pfam" id="PF00400">
    <property type="entry name" value="WD40"/>
    <property type="match status" value="5"/>
</dbReference>
<proteinExistence type="inferred from homology"/>
<dbReference type="GO" id="GO:0005634">
    <property type="term" value="C:nucleus"/>
    <property type="evidence" value="ECO:0007669"/>
    <property type="project" value="UniProtKB-SubCell"/>
</dbReference>
<evidence type="ECO:0000313" key="11">
    <source>
        <dbReference type="EMBL" id="KAL2086580.1"/>
    </source>
</evidence>
<feature type="repeat" description="WD" evidence="8">
    <location>
        <begin position="527"/>
        <end position="568"/>
    </location>
</feature>
<evidence type="ECO:0000256" key="4">
    <source>
        <dbReference type="ARBA" id="ARBA00022737"/>
    </source>
</evidence>
<dbReference type="InterPro" id="IPR037264">
    <property type="entry name" value="TFIID_NTD2_sf"/>
</dbReference>
<evidence type="ECO:0000256" key="2">
    <source>
        <dbReference type="ARBA" id="ARBA00009435"/>
    </source>
</evidence>
<dbReference type="Proteomes" id="UP001591681">
    <property type="component" value="Unassembled WGS sequence"/>
</dbReference>
<evidence type="ECO:0000256" key="5">
    <source>
        <dbReference type="ARBA" id="ARBA00023015"/>
    </source>
</evidence>
<feature type="repeat" description="WD" evidence="8">
    <location>
        <begin position="401"/>
        <end position="432"/>
    </location>
</feature>
<feature type="region of interest" description="Disordered" evidence="9">
    <location>
        <begin position="562"/>
        <end position="585"/>
    </location>
</feature>
<dbReference type="FunFam" id="2.130.10.10:FF:000202">
    <property type="entry name" value="TAF5-like RNA polymerase II p300/CBP-associated factor-associated factor 65 kDa subunit 5L"/>
    <property type="match status" value="1"/>
</dbReference>
<gene>
    <name evidence="11" type="ORF">ACEWY4_017639</name>
</gene>
<feature type="repeat" description="WD" evidence="8">
    <location>
        <begin position="443"/>
        <end position="484"/>
    </location>
</feature>
<dbReference type="Pfam" id="PF04494">
    <property type="entry name" value="TFIID_NTD2"/>
    <property type="match status" value="1"/>
</dbReference>
<dbReference type="PROSITE" id="PS50082">
    <property type="entry name" value="WD_REPEATS_2"/>
    <property type="match status" value="5"/>
</dbReference>
<keyword evidence="3 8" id="KW-0853">WD repeat</keyword>
<comment type="caution">
    <text evidence="11">The sequence shown here is derived from an EMBL/GenBank/DDBJ whole genome shotgun (WGS) entry which is preliminary data.</text>
</comment>
<dbReference type="PROSITE" id="PS00678">
    <property type="entry name" value="WD_REPEATS_1"/>
    <property type="match status" value="3"/>
</dbReference>
<dbReference type="PRINTS" id="PR00320">
    <property type="entry name" value="GPROTEINBRPT"/>
</dbReference>
<feature type="domain" description="TFIID subunit TAF5 NTD2" evidence="10">
    <location>
        <begin position="64"/>
        <end position="196"/>
    </location>
</feature>
<dbReference type="InterPro" id="IPR007582">
    <property type="entry name" value="TFIID_NTD2"/>
</dbReference>
<name>A0ABD1JJN0_9TELE</name>
<dbReference type="Gene3D" id="2.130.10.10">
    <property type="entry name" value="YVTN repeat-like/Quinoprotein amine dehydrogenase"/>
    <property type="match status" value="3"/>
</dbReference>
<dbReference type="CDD" id="cd08044">
    <property type="entry name" value="TAF5_NTD2"/>
    <property type="match status" value="1"/>
</dbReference>
<keyword evidence="6" id="KW-0804">Transcription</keyword>